<reference evidence="3" key="1">
    <citation type="journal article" date="2019" name="Int. J. Syst. Evol. Microbiol.">
        <title>The Global Catalogue of Microorganisms (GCM) 10K type strain sequencing project: providing services to taxonomists for standard genome sequencing and annotation.</title>
        <authorList>
            <consortium name="The Broad Institute Genomics Platform"/>
            <consortium name="The Broad Institute Genome Sequencing Center for Infectious Disease"/>
            <person name="Wu L."/>
            <person name="Ma J."/>
        </authorList>
    </citation>
    <scope>NUCLEOTIDE SEQUENCE [LARGE SCALE GENOMIC DNA]</scope>
    <source>
        <strain evidence="3">KCTC 42224</strain>
    </source>
</reference>
<dbReference type="Gene3D" id="3.10.450.50">
    <property type="match status" value="1"/>
</dbReference>
<feature type="domain" description="SnoaL-like" evidence="1">
    <location>
        <begin position="8"/>
        <end position="123"/>
    </location>
</feature>
<organism evidence="2 3">
    <name type="scientific">Novosphingobium pokkalii</name>
    <dbReference type="NCBI Taxonomy" id="1770194"/>
    <lineage>
        <taxon>Bacteria</taxon>
        <taxon>Pseudomonadati</taxon>
        <taxon>Pseudomonadota</taxon>
        <taxon>Alphaproteobacteria</taxon>
        <taxon>Sphingomonadales</taxon>
        <taxon>Sphingomonadaceae</taxon>
        <taxon>Novosphingobium</taxon>
    </lineage>
</organism>
<evidence type="ECO:0000313" key="2">
    <source>
        <dbReference type="EMBL" id="MFC3669854.1"/>
    </source>
</evidence>
<evidence type="ECO:0000313" key="3">
    <source>
        <dbReference type="Proteomes" id="UP001595683"/>
    </source>
</evidence>
<gene>
    <name evidence="2" type="ORF">ACFOOT_00305</name>
</gene>
<sequence>MLDRAGYERYLAAFNARDYDAVADFYVDPPRMEFFGIVITSREELKAFYAWLHSCVKESVSIHNFAASETATAVDAIVRIEALRDLTRADLDAKGATGFFPIRAGDVQEIRQFIFYTTRRGRIEKVECALPPPLPA</sequence>
<dbReference type="Proteomes" id="UP001595683">
    <property type="component" value="Unassembled WGS sequence"/>
</dbReference>
<dbReference type="EMBL" id="JBHRYE010000001">
    <property type="protein sequence ID" value="MFC3669854.1"/>
    <property type="molecule type" value="Genomic_DNA"/>
</dbReference>
<dbReference type="InterPro" id="IPR037401">
    <property type="entry name" value="SnoaL-like"/>
</dbReference>
<dbReference type="SUPFAM" id="SSF54427">
    <property type="entry name" value="NTF2-like"/>
    <property type="match status" value="1"/>
</dbReference>
<dbReference type="RefSeq" id="WP_191324748.1">
    <property type="nucleotide sequence ID" value="NZ_BMZP01000011.1"/>
</dbReference>
<keyword evidence="3" id="KW-1185">Reference proteome</keyword>
<proteinExistence type="predicted"/>
<dbReference type="InterPro" id="IPR032710">
    <property type="entry name" value="NTF2-like_dom_sf"/>
</dbReference>
<evidence type="ECO:0000259" key="1">
    <source>
        <dbReference type="Pfam" id="PF12680"/>
    </source>
</evidence>
<comment type="caution">
    <text evidence="2">The sequence shown here is derived from an EMBL/GenBank/DDBJ whole genome shotgun (WGS) entry which is preliminary data.</text>
</comment>
<dbReference type="Pfam" id="PF12680">
    <property type="entry name" value="SnoaL_2"/>
    <property type="match status" value="1"/>
</dbReference>
<name>A0ABV7UXD2_9SPHN</name>
<protein>
    <submittedName>
        <fullName evidence="2">Nuclear transport factor 2 family protein</fullName>
    </submittedName>
</protein>
<accession>A0ABV7UXD2</accession>